<organism evidence="3 4">
    <name type="scientific">Canariomyces notabilis</name>
    <dbReference type="NCBI Taxonomy" id="2074819"/>
    <lineage>
        <taxon>Eukaryota</taxon>
        <taxon>Fungi</taxon>
        <taxon>Dikarya</taxon>
        <taxon>Ascomycota</taxon>
        <taxon>Pezizomycotina</taxon>
        <taxon>Sordariomycetes</taxon>
        <taxon>Sordariomycetidae</taxon>
        <taxon>Sordariales</taxon>
        <taxon>Chaetomiaceae</taxon>
        <taxon>Canariomyces</taxon>
    </lineage>
</organism>
<feature type="compositionally biased region" description="Low complexity" evidence="2">
    <location>
        <begin position="80"/>
        <end position="93"/>
    </location>
</feature>
<accession>A0AAN6TBR0</accession>
<dbReference type="GeneID" id="89935887"/>
<evidence type="ECO:0000256" key="2">
    <source>
        <dbReference type="SAM" id="MobiDB-lite"/>
    </source>
</evidence>
<sequence>MAETPRRPPESNPPKTVKDKKCQFCHQPFTSSSLGRHLDVFIRENNPKPPDGVHDVEAIRKIRQNITRRQPRGAVARWGTPASVSAATPTTTSRKSPVSVDTRSPAAGSPVSQLGSSQLRVGLGRRHPSITHRETTGTVNDSTVRETEGGISRAAVGDGVGQSPGQGPSQRSVSRQMLKQQLDLRRQIQDAMDTARAAELALRELISSLRATKQKADISSLPFTFDPLSLDFPALTLQCLESPPTLFASTQHPTATSWSIQPPGPSQLEALHAYFRGKFRQWKAACVSATAAATEELRYPSSQSTTKLDASEEILKVEREVERMEKHVHEHVQATYSIWSGLAQEQREHLWKLELARCLDKRRKDVDKLIEEVRLLRQDNANLRTQLDQAHRLQLPKEFRIAPPSTVFVDERLLARMQEDGSSGKGIVGLSLTDRQSDLNTIVSAAVERWKQVILSNRSVSTGLQTQRPLNAPDTTDVSQGVAGLSTTQPPSFPCRQQGFQEAPQPVSSRQHSLQMPQPPKAIAKSPRRAMSATSAVTAMTPPCPPAATTSSVAPSVSTHADDEDMNDQDVGTDKDAHEHADGGSDIDADGDADIDAEGDAEGETDADADADADMEDCPGPGGYTEAQRQPLAEQPPPHPLWVRSHNK</sequence>
<proteinExistence type="predicted"/>
<feature type="region of interest" description="Disordered" evidence="2">
    <location>
        <begin position="463"/>
        <end position="648"/>
    </location>
</feature>
<feature type="region of interest" description="Disordered" evidence="2">
    <location>
        <begin position="1"/>
        <end position="20"/>
    </location>
</feature>
<feature type="compositionally biased region" description="Polar residues" evidence="2">
    <location>
        <begin position="506"/>
        <end position="516"/>
    </location>
</feature>
<dbReference type="Proteomes" id="UP001302812">
    <property type="component" value="Unassembled WGS sequence"/>
</dbReference>
<feature type="coiled-coil region" evidence="1">
    <location>
        <begin position="359"/>
        <end position="393"/>
    </location>
</feature>
<gene>
    <name evidence="3" type="ORF">N656DRAFT_711755</name>
</gene>
<reference evidence="3" key="1">
    <citation type="journal article" date="2023" name="Mol. Phylogenet. Evol.">
        <title>Genome-scale phylogeny and comparative genomics of the fungal order Sordariales.</title>
        <authorList>
            <person name="Hensen N."/>
            <person name="Bonometti L."/>
            <person name="Westerberg I."/>
            <person name="Brannstrom I.O."/>
            <person name="Guillou S."/>
            <person name="Cros-Aarteil S."/>
            <person name="Calhoun S."/>
            <person name="Haridas S."/>
            <person name="Kuo A."/>
            <person name="Mondo S."/>
            <person name="Pangilinan J."/>
            <person name="Riley R."/>
            <person name="LaButti K."/>
            <person name="Andreopoulos B."/>
            <person name="Lipzen A."/>
            <person name="Chen C."/>
            <person name="Yan M."/>
            <person name="Daum C."/>
            <person name="Ng V."/>
            <person name="Clum A."/>
            <person name="Steindorff A."/>
            <person name="Ohm R.A."/>
            <person name="Martin F."/>
            <person name="Silar P."/>
            <person name="Natvig D.O."/>
            <person name="Lalanne C."/>
            <person name="Gautier V."/>
            <person name="Ament-Velasquez S.L."/>
            <person name="Kruys A."/>
            <person name="Hutchinson M.I."/>
            <person name="Powell A.J."/>
            <person name="Barry K."/>
            <person name="Miller A.N."/>
            <person name="Grigoriev I.V."/>
            <person name="Debuchy R."/>
            <person name="Gladieux P."/>
            <person name="Hiltunen Thoren M."/>
            <person name="Johannesson H."/>
        </authorList>
    </citation>
    <scope>NUCLEOTIDE SEQUENCE</scope>
    <source>
        <strain evidence="3">CBS 508.74</strain>
    </source>
</reference>
<dbReference type="RefSeq" id="XP_064669001.1">
    <property type="nucleotide sequence ID" value="XM_064811762.1"/>
</dbReference>
<evidence type="ECO:0000256" key="1">
    <source>
        <dbReference type="SAM" id="Coils"/>
    </source>
</evidence>
<feature type="compositionally biased region" description="Low complexity" evidence="2">
    <location>
        <begin position="530"/>
        <end position="559"/>
    </location>
</feature>
<feature type="region of interest" description="Disordered" evidence="2">
    <location>
        <begin position="152"/>
        <end position="173"/>
    </location>
</feature>
<feature type="compositionally biased region" description="Basic and acidic residues" evidence="2">
    <location>
        <begin position="572"/>
        <end position="583"/>
    </location>
</feature>
<dbReference type="EMBL" id="MU853346">
    <property type="protein sequence ID" value="KAK4111431.1"/>
    <property type="molecule type" value="Genomic_DNA"/>
</dbReference>
<reference evidence="3" key="2">
    <citation type="submission" date="2023-05" db="EMBL/GenBank/DDBJ databases">
        <authorList>
            <consortium name="Lawrence Berkeley National Laboratory"/>
            <person name="Steindorff A."/>
            <person name="Hensen N."/>
            <person name="Bonometti L."/>
            <person name="Westerberg I."/>
            <person name="Brannstrom I.O."/>
            <person name="Guillou S."/>
            <person name="Cros-Aarteil S."/>
            <person name="Calhoun S."/>
            <person name="Haridas S."/>
            <person name="Kuo A."/>
            <person name="Mondo S."/>
            <person name="Pangilinan J."/>
            <person name="Riley R."/>
            <person name="Labutti K."/>
            <person name="Andreopoulos B."/>
            <person name="Lipzen A."/>
            <person name="Chen C."/>
            <person name="Yanf M."/>
            <person name="Daum C."/>
            <person name="Ng V."/>
            <person name="Clum A."/>
            <person name="Ohm R."/>
            <person name="Martin F."/>
            <person name="Silar P."/>
            <person name="Natvig D."/>
            <person name="Lalanne C."/>
            <person name="Gautier V."/>
            <person name="Ament-Velasquez S.L."/>
            <person name="Kruys A."/>
            <person name="Hutchinson M.I."/>
            <person name="Powell A.J."/>
            <person name="Barry K."/>
            <person name="Miller A.N."/>
            <person name="Grigoriev I.V."/>
            <person name="Debuchy R."/>
            <person name="Gladieux P."/>
            <person name="Thoren M.H."/>
            <person name="Johannesson H."/>
        </authorList>
    </citation>
    <scope>NUCLEOTIDE SEQUENCE</scope>
    <source>
        <strain evidence="3">CBS 508.74</strain>
    </source>
</reference>
<evidence type="ECO:0000313" key="3">
    <source>
        <dbReference type="EMBL" id="KAK4111431.1"/>
    </source>
</evidence>
<feature type="region of interest" description="Disordered" evidence="2">
    <location>
        <begin position="68"/>
        <end position="115"/>
    </location>
</feature>
<comment type="caution">
    <text evidence="3">The sequence shown here is derived from an EMBL/GenBank/DDBJ whole genome shotgun (WGS) entry which is preliminary data.</text>
</comment>
<dbReference type="AlphaFoldDB" id="A0AAN6TBR0"/>
<keyword evidence="4" id="KW-1185">Reference proteome</keyword>
<name>A0AAN6TBR0_9PEZI</name>
<protein>
    <submittedName>
        <fullName evidence="3">Uncharacterized protein</fullName>
    </submittedName>
</protein>
<evidence type="ECO:0000313" key="4">
    <source>
        <dbReference type="Proteomes" id="UP001302812"/>
    </source>
</evidence>
<keyword evidence="1" id="KW-0175">Coiled coil</keyword>
<feature type="compositionally biased region" description="Polar residues" evidence="2">
    <location>
        <begin position="463"/>
        <end position="490"/>
    </location>
</feature>
<feature type="compositionally biased region" description="Acidic residues" evidence="2">
    <location>
        <begin position="585"/>
        <end position="617"/>
    </location>
</feature>